<dbReference type="InterPro" id="IPR020449">
    <property type="entry name" value="Tscrpt_reg_AraC-type_HTH"/>
</dbReference>
<evidence type="ECO:0000313" key="6">
    <source>
        <dbReference type="EMBL" id="RIV44258.1"/>
    </source>
</evidence>
<evidence type="ECO:0000256" key="2">
    <source>
        <dbReference type="ARBA" id="ARBA00023125"/>
    </source>
</evidence>
<dbReference type="SUPFAM" id="SSF46689">
    <property type="entry name" value="Homeodomain-like"/>
    <property type="match status" value="1"/>
</dbReference>
<keyword evidence="4" id="KW-0472">Membrane</keyword>
<dbReference type="PROSITE" id="PS01124">
    <property type="entry name" value="HTH_ARAC_FAMILY_2"/>
    <property type="match status" value="1"/>
</dbReference>
<dbReference type="EMBL" id="QXFI01000026">
    <property type="protein sequence ID" value="RIV44258.1"/>
    <property type="molecule type" value="Genomic_DNA"/>
</dbReference>
<keyword evidence="1" id="KW-0805">Transcription regulation</keyword>
<dbReference type="InterPro" id="IPR018060">
    <property type="entry name" value="HTH_AraC"/>
</dbReference>
<evidence type="ECO:0000256" key="3">
    <source>
        <dbReference type="ARBA" id="ARBA00023163"/>
    </source>
</evidence>
<dbReference type="AlphaFoldDB" id="A0A3A1NGM4"/>
<evidence type="ECO:0000313" key="7">
    <source>
        <dbReference type="EMBL" id="TXJ94175.1"/>
    </source>
</evidence>
<reference evidence="6 8" key="1">
    <citation type="submission" date="2018-08" db="EMBL/GenBank/DDBJ databases">
        <title>Proposal of Muricauda 72 sp.nov. and Muricauda NH166 sp.nov., isolated from seawater.</title>
        <authorList>
            <person name="Cheng H."/>
            <person name="Wu Y.-H."/>
            <person name="Guo L.-L."/>
            <person name="Xu X.-W."/>
        </authorList>
    </citation>
    <scope>NUCLEOTIDE SEQUENCE [LARGE SCALE GENOMIC DNA]</scope>
    <source>
        <strain evidence="6 8">72</strain>
    </source>
</reference>
<sequence length="504" mass="58988">MRQFFKNIVLVLLLLYVICLHGNTPNAINGKEFYNLTFQDSIEWADYYFNIHRYEKAIPIYEKNLEESDVQQKVHTLKKLSLSEAAIHKPEESVAYIYDYFRIEFHPNFLSHEGFDEIRETKEFTKLSGAVLPKISAWSILYFFVSIIGFYVMFVLLFNKSIDLQARVLISLFVFIHSLFILNICVNNTNYVFEFPHTYLMSTWSSFLYGPLLFLYFRRVSKSSELKFSDLWHFFPTLGLVIYMIFYVYAFTGPEKIDQMLDRLQQGLNPGDSTKLTLMVVIKAISLAVYAYFVHLIITKNKKGLEKKTRIWQKNMYGIHVSYVVIYLVYGLYIIAGKNSGVLFHAPIVLMSTMVLYIGYAANVQPNVFSGQYAYTNPLFPKYVKSGLTESLSLELKESLHQIFHKDKLYRRNDISLDLVAEKLGTTRHNASQLINEHFNMSFHEFVNHYRINDAKELLKKEKERNIIDIAYEVGYNNKVSFNKAFKKDTNLTPSQYLINTKTR</sequence>
<dbReference type="PANTHER" id="PTHR43280">
    <property type="entry name" value="ARAC-FAMILY TRANSCRIPTIONAL REGULATOR"/>
    <property type="match status" value="1"/>
</dbReference>
<dbReference type="PRINTS" id="PR00032">
    <property type="entry name" value="HTHARAC"/>
</dbReference>
<dbReference type="Gene3D" id="1.10.10.60">
    <property type="entry name" value="Homeodomain-like"/>
    <property type="match status" value="2"/>
</dbReference>
<proteinExistence type="predicted"/>
<dbReference type="PROSITE" id="PS00041">
    <property type="entry name" value="HTH_ARAC_FAMILY_1"/>
    <property type="match status" value="1"/>
</dbReference>
<name>A0A3A1NGM4_9FLAO</name>
<evidence type="ECO:0000313" key="9">
    <source>
        <dbReference type="Proteomes" id="UP000321621"/>
    </source>
</evidence>
<feature type="transmembrane region" description="Helical" evidence="4">
    <location>
        <begin position="276"/>
        <end position="297"/>
    </location>
</feature>
<organism evidence="6 8">
    <name type="scientific">Flagellimonas pelagia</name>
    <dbReference type="NCBI Taxonomy" id="2306998"/>
    <lineage>
        <taxon>Bacteria</taxon>
        <taxon>Pseudomonadati</taxon>
        <taxon>Bacteroidota</taxon>
        <taxon>Flavobacteriia</taxon>
        <taxon>Flavobacteriales</taxon>
        <taxon>Flavobacteriaceae</taxon>
        <taxon>Flagellimonas</taxon>
    </lineage>
</organism>
<feature type="transmembrane region" description="Helical" evidence="4">
    <location>
        <begin position="229"/>
        <end position="250"/>
    </location>
</feature>
<keyword evidence="4" id="KW-0812">Transmembrane</keyword>
<keyword evidence="4" id="KW-1133">Transmembrane helix</keyword>
<keyword evidence="9" id="KW-1185">Reference proteome</keyword>
<dbReference type="OrthoDB" id="5492415at2"/>
<feature type="transmembrane region" description="Helical" evidence="4">
    <location>
        <begin position="342"/>
        <end position="362"/>
    </location>
</feature>
<reference evidence="7 9" key="2">
    <citation type="submission" date="2019-07" db="EMBL/GenBank/DDBJ databases">
        <title>Draft genome of two Muricauda strains isolated from deep sea.</title>
        <authorList>
            <person name="Sun C."/>
        </authorList>
    </citation>
    <scope>NUCLEOTIDE SEQUENCE [LARGE SCALE GENOMIC DNA]</scope>
    <source>
        <strain evidence="7 9">72</strain>
    </source>
</reference>
<protein>
    <submittedName>
        <fullName evidence="6">AraC family transcriptional regulator</fullName>
    </submittedName>
</protein>
<dbReference type="GO" id="GO:0003700">
    <property type="term" value="F:DNA-binding transcription factor activity"/>
    <property type="evidence" value="ECO:0007669"/>
    <property type="project" value="InterPro"/>
</dbReference>
<dbReference type="EMBL" id="VNWK01000026">
    <property type="protein sequence ID" value="TXJ94175.1"/>
    <property type="molecule type" value="Genomic_DNA"/>
</dbReference>
<dbReference type="Proteomes" id="UP000321621">
    <property type="component" value="Unassembled WGS sequence"/>
</dbReference>
<evidence type="ECO:0000256" key="1">
    <source>
        <dbReference type="ARBA" id="ARBA00023015"/>
    </source>
</evidence>
<keyword evidence="2" id="KW-0238">DNA-binding</keyword>
<feature type="transmembrane region" description="Helical" evidence="4">
    <location>
        <begin position="199"/>
        <end position="217"/>
    </location>
</feature>
<dbReference type="PANTHER" id="PTHR43280:SF29">
    <property type="entry name" value="ARAC-FAMILY TRANSCRIPTIONAL REGULATOR"/>
    <property type="match status" value="1"/>
</dbReference>
<evidence type="ECO:0000256" key="4">
    <source>
        <dbReference type="SAM" id="Phobius"/>
    </source>
</evidence>
<keyword evidence="3" id="KW-0804">Transcription</keyword>
<evidence type="ECO:0000313" key="8">
    <source>
        <dbReference type="Proteomes" id="UP000266691"/>
    </source>
</evidence>
<dbReference type="InterPro" id="IPR009057">
    <property type="entry name" value="Homeodomain-like_sf"/>
</dbReference>
<evidence type="ECO:0000259" key="5">
    <source>
        <dbReference type="PROSITE" id="PS01124"/>
    </source>
</evidence>
<dbReference type="RefSeq" id="WP_119647939.1">
    <property type="nucleotide sequence ID" value="NZ_QXFI01000026.1"/>
</dbReference>
<feature type="domain" description="HTH araC/xylS-type" evidence="5">
    <location>
        <begin position="398"/>
        <end position="500"/>
    </location>
</feature>
<gene>
    <name evidence="6" type="ORF">D2V05_12330</name>
    <name evidence="7" type="ORF">FQ017_12220</name>
</gene>
<dbReference type="SMART" id="SM00342">
    <property type="entry name" value="HTH_ARAC"/>
    <property type="match status" value="1"/>
</dbReference>
<dbReference type="GO" id="GO:0043565">
    <property type="term" value="F:sequence-specific DNA binding"/>
    <property type="evidence" value="ECO:0007669"/>
    <property type="project" value="InterPro"/>
</dbReference>
<comment type="caution">
    <text evidence="6">The sequence shown here is derived from an EMBL/GenBank/DDBJ whole genome shotgun (WGS) entry which is preliminary data.</text>
</comment>
<accession>A0A3A1NGM4</accession>
<feature type="transmembrane region" description="Helical" evidence="4">
    <location>
        <begin position="170"/>
        <end position="193"/>
    </location>
</feature>
<feature type="transmembrane region" description="Helical" evidence="4">
    <location>
        <begin position="317"/>
        <end position="336"/>
    </location>
</feature>
<feature type="transmembrane region" description="Helical" evidence="4">
    <location>
        <begin position="135"/>
        <end position="158"/>
    </location>
</feature>
<dbReference type="Proteomes" id="UP000266691">
    <property type="component" value="Unassembled WGS sequence"/>
</dbReference>
<dbReference type="Pfam" id="PF12833">
    <property type="entry name" value="HTH_18"/>
    <property type="match status" value="1"/>
</dbReference>
<dbReference type="InterPro" id="IPR018062">
    <property type="entry name" value="HTH_AraC-typ_CS"/>
</dbReference>